<evidence type="ECO:0000256" key="2">
    <source>
        <dbReference type="ARBA" id="ARBA00022448"/>
    </source>
</evidence>
<evidence type="ECO:0000256" key="1">
    <source>
        <dbReference type="ARBA" id="ARBA00004477"/>
    </source>
</evidence>
<reference evidence="11 12" key="1">
    <citation type="journal article" date="2019" name="Nat. Plants">
        <title>Genome sequencing of Musa balbisiana reveals subgenome evolution and function divergence in polyploid bananas.</title>
        <authorList>
            <person name="Yao X."/>
        </authorList>
    </citation>
    <scope>NUCLEOTIDE SEQUENCE [LARGE SCALE GENOMIC DNA]</scope>
    <source>
        <strain evidence="12">cv. DH-PKW</strain>
        <tissue evidence="11">Leaves</tissue>
    </source>
</reference>
<name>A0A4S8KGF4_MUSBA</name>
<feature type="transmembrane region" description="Helical" evidence="10">
    <location>
        <begin position="402"/>
        <end position="423"/>
    </location>
</feature>
<evidence type="ECO:0000256" key="5">
    <source>
        <dbReference type="ARBA" id="ARBA00023136"/>
    </source>
</evidence>
<feature type="transmembrane region" description="Helical" evidence="10">
    <location>
        <begin position="182"/>
        <end position="203"/>
    </location>
</feature>
<evidence type="ECO:0000313" key="11">
    <source>
        <dbReference type="EMBL" id="THU74416.1"/>
    </source>
</evidence>
<evidence type="ECO:0000313" key="12">
    <source>
        <dbReference type="Proteomes" id="UP000317650"/>
    </source>
</evidence>
<keyword evidence="5 10" id="KW-0472">Membrane</keyword>
<protein>
    <submittedName>
        <fullName evidence="11">Uncharacterized protein</fullName>
    </submittedName>
</protein>
<feature type="transmembrane region" description="Helical" evidence="10">
    <location>
        <begin position="367"/>
        <end position="390"/>
    </location>
</feature>
<dbReference type="GO" id="GO:0080162">
    <property type="term" value="P:endoplasmic reticulum to cytosol auxin transport"/>
    <property type="evidence" value="ECO:0007669"/>
    <property type="project" value="InterPro"/>
</dbReference>
<comment type="function">
    <text evidence="7">Involved in cellular auxin homeostasis by regulating auxin metabolism. Regulates intracellular auxin accumulation at the endoplasmic reticulum and thus auxin availability for nuclear auxin signaling.</text>
</comment>
<evidence type="ECO:0000256" key="9">
    <source>
        <dbReference type="SAM" id="MobiDB-lite"/>
    </source>
</evidence>
<dbReference type="PANTHER" id="PTHR31651:SF3">
    <property type="entry name" value="PROTEIN PIN-LIKES 7"/>
    <property type="match status" value="1"/>
</dbReference>
<evidence type="ECO:0000256" key="3">
    <source>
        <dbReference type="ARBA" id="ARBA00022692"/>
    </source>
</evidence>
<evidence type="ECO:0000256" key="10">
    <source>
        <dbReference type="SAM" id="Phobius"/>
    </source>
</evidence>
<sequence length="460" mass="50594">MMAPCCSLTEQLYEAAASKTWIKNNFLKLLKEDKRMEFWSLLTVASMPVLQVLLVGLLGAFLASGYINILSANARSDINKIVFVVFVPALTFASLAKTVTAKDIISWWFMPVNVGITFLVGGILGWVAVKILRPERHLEALIIASCSAGNLGAMPLIIIPAICEEEGNPFGAYKNCRVQGISYASLSMALGNFFIWTHTYNLIRKSISHCGRIHKDDVPTNKNRNPEVVRKASIFGAQDYSDQEALLLPSSEHSEPSDRTADHHNEMEQRVSSRKLSDIIVHVWERSKGTFYQISKELLSPPTVAAVGGFIVGVVPWLKALIVGETAPLRVVQDSVTLLGDGTIPCTIIILGGNLTEGLRKSTVRPLVITAIVCVRYVILPLFGIAVVMAAGNVGFLPPSPLYRYVLLIQFTVPPAMSIGTMTQLFDACQEECSVIFLWTYMLAALALTVWSMIFMWILS</sequence>
<feature type="transmembrane region" description="Helical" evidence="10">
    <location>
        <begin position="141"/>
        <end position="162"/>
    </location>
</feature>
<dbReference type="STRING" id="52838.A0A4S8KGF4"/>
<keyword evidence="12" id="KW-1185">Reference proteome</keyword>
<dbReference type="GO" id="GO:0005789">
    <property type="term" value="C:endoplasmic reticulum membrane"/>
    <property type="evidence" value="ECO:0007669"/>
    <property type="project" value="UniProtKB-SubCell"/>
</dbReference>
<dbReference type="Pfam" id="PF03547">
    <property type="entry name" value="Mem_trans"/>
    <property type="match status" value="1"/>
</dbReference>
<evidence type="ECO:0000256" key="7">
    <source>
        <dbReference type="ARBA" id="ARBA00025100"/>
    </source>
</evidence>
<keyword evidence="3 10" id="KW-0812">Transmembrane</keyword>
<proteinExistence type="inferred from homology"/>
<comment type="similarity">
    <text evidence="8">Belongs to the auxin efflux carrier (TC 2.A.69.2) family.</text>
</comment>
<feature type="transmembrane region" description="Helical" evidence="10">
    <location>
        <begin position="38"/>
        <end position="69"/>
    </location>
</feature>
<keyword evidence="6" id="KW-0927">Auxin signaling pathway</keyword>
<dbReference type="GO" id="GO:0009734">
    <property type="term" value="P:auxin-activated signaling pathway"/>
    <property type="evidence" value="ECO:0007669"/>
    <property type="project" value="UniProtKB-KW"/>
</dbReference>
<evidence type="ECO:0000256" key="6">
    <source>
        <dbReference type="ARBA" id="ARBA00023294"/>
    </source>
</evidence>
<evidence type="ECO:0000256" key="4">
    <source>
        <dbReference type="ARBA" id="ARBA00022989"/>
    </source>
</evidence>
<dbReference type="EMBL" id="PYDT01000001">
    <property type="protein sequence ID" value="THU74416.1"/>
    <property type="molecule type" value="Genomic_DNA"/>
</dbReference>
<feature type="transmembrane region" description="Helical" evidence="10">
    <location>
        <begin position="81"/>
        <end position="99"/>
    </location>
</feature>
<dbReference type="InterPro" id="IPR045033">
    <property type="entry name" value="PILS1/3/4/5/7"/>
</dbReference>
<comment type="caution">
    <text evidence="11">The sequence shown here is derived from an EMBL/GenBank/DDBJ whole genome shotgun (WGS) entry which is preliminary data.</text>
</comment>
<dbReference type="InterPro" id="IPR004776">
    <property type="entry name" value="Mem_transp_PIN-like"/>
</dbReference>
<dbReference type="Proteomes" id="UP000317650">
    <property type="component" value="Chromosome 4"/>
</dbReference>
<dbReference type="PANTHER" id="PTHR31651">
    <property type="match status" value="1"/>
</dbReference>
<keyword evidence="4 10" id="KW-1133">Transmembrane helix</keyword>
<evidence type="ECO:0000256" key="8">
    <source>
        <dbReference type="ARBA" id="ARBA00025752"/>
    </source>
</evidence>
<dbReference type="AlphaFoldDB" id="A0A4S8KGF4"/>
<feature type="transmembrane region" description="Helical" evidence="10">
    <location>
        <begin position="105"/>
        <end position="129"/>
    </location>
</feature>
<organism evidence="11 12">
    <name type="scientific">Musa balbisiana</name>
    <name type="common">Banana</name>
    <dbReference type="NCBI Taxonomy" id="52838"/>
    <lineage>
        <taxon>Eukaryota</taxon>
        <taxon>Viridiplantae</taxon>
        <taxon>Streptophyta</taxon>
        <taxon>Embryophyta</taxon>
        <taxon>Tracheophyta</taxon>
        <taxon>Spermatophyta</taxon>
        <taxon>Magnoliopsida</taxon>
        <taxon>Liliopsida</taxon>
        <taxon>Zingiberales</taxon>
        <taxon>Musaceae</taxon>
        <taxon>Musa</taxon>
    </lineage>
</organism>
<feature type="transmembrane region" description="Helical" evidence="10">
    <location>
        <begin position="435"/>
        <end position="459"/>
    </location>
</feature>
<keyword evidence="2" id="KW-0813">Transport</keyword>
<gene>
    <name evidence="11" type="ORF">C4D60_Mb04t33110</name>
</gene>
<feature type="compositionally biased region" description="Basic and acidic residues" evidence="9">
    <location>
        <begin position="252"/>
        <end position="271"/>
    </location>
</feature>
<comment type="subcellular location">
    <subcellularLocation>
        <location evidence="1">Endoplasmic reticulum membrane</location>
        <topology evidence="1">Multi-pass membrane protein</topology>
    </subcellularLocation>
</comment>
<feature type="region of interest" description="Disordered" evidence="9">
    <location>
        <begin position="250"/>
        <end position="271"/>
    </location>
</feature>
<accession>A0A4S8KGF4</accession>